<gene>
    <name evidence="2" type="ORF">GCM10007877_07210</name>
</gene>
<comment type="caution">
    <text evidence="2">The sequence shown here is derived from an EMBL/GenBank/DDBJ whole genome shotgun (WGS) entry which is preliminary data.</text>
</comment>
<evidence type="ECO:0000313" key="2">
    <source>
        <dbReference type="EMBL" id="GLS25007.1"/>
    </source>
</evidence>
<feature type="domain" description="Transposase IS200-like" evidence="1">
    <location>
        <begin position="13"/>
        <end position="187"/>
    </location>
</feature>
<dbReference type="Gene3D" id="3.30.70.1290">
    <property type="entry name" value="Transposase IS200-like"/>
    <property type="match status" value="1"/>
</dbReference>
<sequence length="337" mass="38361">MTKARSQLVSLDATPYYHCVSRCVRRAFLCGKDAVTGNDYEHRRQWIEDRLFQLEKIFAIDIAAYAIMSNHYHVVLHVNSAVAEKWSTKVVIKRWQHLFKGTLLTQKYLKGNHLTQAEIDAVEDMAETWRQRLMDISWFIRCLNESIAREANREDGCTGRFWEGRFKSQALLDEKALAACMAYVDLNPVRAKMAKTPEASKHTSVKRRAEKAKASVKALQKPNLIDAQPKGLMPFAGNPRSNMPAGLPFCLTEYLELVDWTGRQIRANKRGAISAQEPPMLERLGITSTQWLTASQHFESRFKRFVGSVQALTEKAEALLLQKIPGIQACRELLTPV</sequence>
<protein>
    <submittedName>
        <fullName evidence="2">Transposase</fullName>
    </submittedName>
</protein>
<keyword evidence="3" id="KW-1185">Reference proteome</keyword>
<accession>A0AA37T4S8</accession>
<dbReference type="Proteomes" id="UP001156870">
    <property type="component" value="Unassembled WGS sequence"/>
</dbReference>
<evidence type="ECO:0000259" key="1">
    <source>
        <dbReference type="SMART" id="SM01321"/>
    </source>
</evidence>
<reference evidence="2 3" key="1">
    <citation type="journal article" date="2014" name="Int. J. Syst. Evol. Microbiol.">
        <title>Complete genome sequence of Corynebacterium casei LMG S-19264T (=DSM 44701T), isolated from a smear-ripened cheese.</title>
        <authorList>
            <consortium name="US DOE Joint Genome Institute (JGI-PGF)"/>
            <person name="Walter F."/>
            <person name="Albersmeier A."/>
            <person name="Kalinowski J."/>
            <person name="Ruckert C."/>
        </authorList>
    </citation>
    <scope>NUCLEOTIDE SEQUENCE [LARGE SCALE GENOMIC DNA]</scope>
    <source>
        <strain evidence="2 3">NBRC 110095</strain>
    </source>
</reference>
<dbReference type="RefSeq" id="WP_232592640.1">
    <property type="nucleotide sequence ID" value="NZ_BSPD01000021.1"/>
</dbReference>
<dbReference type="SMART" id="SM01321">
    <property type="entry name" value="Y1_Tnp"/>
    <property type="match status" value="1"/>
</dbReference>
<dbReference type="InterPro" id="IPR002686">
    <property type="entry name" value="Transposase_17"/>
</dbReference>
<dbReference type="PANTHER" id="PTHR34322">
    <property type="entry name" value="TRANSPOSASE, Y1_TNP DOMAIN-CONTAINING"/>
    <property type="match status" value="1"/>
</dbReference>
<dbReference type="InterPro" id="IPR036515">
    <property type="entry name" value="Transposase_17_sf"/>
</dbReference>
<dbReference type="SUPFAM" id="SSF143422">
    <property type="entry name" value="Transposase IS200-like"/>
    <property type="match status" value="1"/>
</dbReference>
<name>A0AA37T4S8_9GAMM</name>
<dbReference type="EMBL" id="BSPD01000021">
    <property type="protein sequence ID" value="GLS25007.1"/>
    <property type="molecule type" value="Genomic_DNA"/>
</dbReference>
<organism evidence="2 3">
    <name type="scientific">Marinibactrum halimedae</name>
    <dbReference type="NCBI Taxonomy" id="1444977"/>
    <lineage>
        <taxon>Bacteria</taxon>
        <taxon>Pseudomonadati</taxon>
        <taxon>Pseudomonadota</taxon>
        <taxon>Gammaproteobacteria</taxon>
        <taxon>Cellvibrionales</taxon>
        <taxon>Cellvibrionaceae</taxon>
        <taxon>Marinibactrum</taxon>
    </lineage>
</organism>
<evidence type="ECO:0000313" key="3">
    <source>
        <dbReference type="Proteomes" id="UP001156870"/>
    </source>
</evidence>
<dbReference type="PANTHER" id="PTHR34322:SF2">
    <property type="entry name" value="TRANSPOSASE IS200-LIKE DOMAIN-CONTAINING PROTEIN"/>
    <property type="match status" value="1"/>
</dbReference>
<dbReference type="GO" id="GO:0003677">
    <property type="term" value="F:DNA binding"/>
    <property type="evidence" value="ECO:0007669"/>
    <property type="project" value="InterPro"/>
</dbReference>
<proteinExistence type="predicted"/>
<dbReference type="AlphaFoldDB" id="A0AA37T4S8"/>
<dbReference type="GO" id="GO:0004803">
    <property type="term" value="F:transposase activity"/>
    <property type="evidence" value="ECO:0007669"/>
    <property type="project" value="InterPro"/>
</dbReference>
<dbReference type="GO" id="GO:0006313">
    <property type="term" value="P:DNA transposition"/>
    <property type="evidence" value="ECO:0007669"/>
    <property type="project" value="InterPro"/>
</dbReference>